<gene>
    <name evidence="2" type="ORF">O181_048166</name>
</gene>
<feature type="region of interest" description="Disordered" evidence="1">
    <location>
        <begin position="69"/>
        <end position="93"/>
    </location>
</feature>
<evidence type="ECO:0000313" key="2">
    <source>
        <dbReference type="EMBL" id="MBW0508451.1"/>
    </source>
</evidence>
<evidence type="ECO:0000313" key="3">
    <source>
        <dbReference type="Proteomes" id="UP000765509"/>
    </source>
</evidence>
<sequence>MEDSRSATSSQRLARNFETLLETPELRINAIFVVRSEKISEGRSVNIPVSVQELFYGCKPEGVGTSAKLVDRDNELLPSSKEALGPRTKQKTF</sequence>
<accession>A0A9Q3HK53</accession>
<proteinExistence type="predicted"/>
<comment type="caution">
    <text evidence="2">The sequence shown here is derived from an EMBL/GenBank/DDBJ whole genome shotgun (WGS) entry which is preliminary data.</text>
</comment>
<name>A0A9Q3HK53_9BASI</name>
<evidence type="ECO:0000256" key="1">
    <source>
        <dbReference type="SAM" id="MobiDB-lite"/>
    </source>
</evidence>
<reference evidence="2" key="1">
    <citation type="submission" date="2021-03" db="EMBL/GenBank/DDBJ databases">
        <title>Draft genome sequence of rust myrtle Austropuccinia psidii MF-1, a brazilian biotype.</title>
        <authorList>
            <person name="Quecine M.C."/>
            <person name="Pachon D.M.R."/>
            <person name="Bonatelli M.L."/>
            <person name="Correr F.H."/>
            <person name="Franceschini L.M."/>
            <person name="Leite T.F."/>
            <person name="Margarido G.R.A."/>
            <person name="Almeida C.A."/>
            <person name="Ferrarezi J.A."/>
            <person name="Labate C.A."/>
        </authorList>
    </citation>
    <scope>NUCLEOTIDE SEQUENCE</scope>
    <source>
        <strain evidence="2">MF-1</strain>
    </source>
</reference>
<keyword evidence="3" id="KW-1185">Reference proteome</keyword>
<dbReference type="AlphaFoldDB" id="A0A9Q3HK53"/>
<dbReference type="Proteomes" id="UP000765509">
    <property type="component" value="Unassembled WGS sequence"/>
</dbReference>
<dbReference type="EMBL" id="AVOT02020332">
    <property type="protein sequence ID" value="MBW0508451.1"/>
    <property type="molecule type" value="Genomic_DNA"/>
</dbReference>
<organism evidence="2 3">
    <name type="scientific">Austropuccinia psidii MF-1</name>
    <dbReference type="NCBI Taxonomy" id="1389203"/>
    <lineage>
        <taxon>Eukaryota</taxon>
        <taxon>Fungi</taxon>
        <taxon>Dikarya</taxon>
        <taxon>Basidiomycota</taxon>
        <taxon>Pucciniomycotina</taxon>
        <taxon>Pucciniomycetes</taxon>
        <taxon>Pucciniales</taxon>
        <taxon>Sphaerophragmiaceae</taxon>
        <taxon>Austropuccinia</taxon>
    </lineage>
</organism>
<protein>
    <submittedName>
        <fullName evidence="2">Uncharacterized protein</fullName>
    </submittedName>
</protein>